<evidence type="ECO:0000256" key="5">
    <source>
        <dbReference type="ARBA" id="ARBA00023273"/>
    </source>
</evidence>
<evidence type="ECO:0000256" key="4">
    <source>
        <dbReference type="ARBA" id="ARBA00023069"/>
    </source>
</evidence>
<protein>
    <submittedName>
        <fullName evidence="7">Uncharacterized protein</fullName>
    </submittedName>
</protein>
<keyword evidence="2" id="KW-0853">WD repeat</keyword>
<dbReference type="PANTHER" id="PTHR15722">
    <property type="entry name" value="IFT140/172-RELATED"/>
    <property type="match status" value="1"/>
</dbReference>
<name>A0A914PVS1_9BILA</name>
<accession>A0A914PVS1</accession>
<evidence type="ECO:0000313" key="6">
    <source>
        <dbReference type="Proteomes" id="UP000887578"/>
    </source>
</evidence>
<dbReference type="Gene3D" id="1.25.40.470">
    <property type="match status" value="2"/>
</dbReference>
<dbReference type="GO" id="GO:0005930">
    <property type="term" value="C:axoneme"/>
    <property type="evidence" value="ECO:0007669"/>
    <property type="project" value="TreeGrafter"/>
</dbReference>
<keyword evidence="3" id="KW-0677">Repeat</keyword>
<keyword evidence="5" id="KW-0966">Cell projection</keyword>
<evidence type="ECO:0000256" key="2">
    <source>
        <dbReference type="ARBA" id="ARBA00022574"/>
    </source>
</evidence>
<evidence type="ECO:0000256" key="1">
    <source>
        <dbReference type="ARBA" id="ARBA00004138"/>
    </source>
</evidence>
<dbReference type="WBParaSite" id="PDA_v2.g2286.t1">
    <property type="protein sequence ID" value="PDA_v2.g2286.t1"/>
    <property type="gene ID" value="PDA_v2.g2286"/>
</dbReference>
<reference evidence="7" key="1">
    <citation type="submission" date="2022-11" db="UniProtKB">
        <authorList>
            <consortium name="WormBaseParasite"/>
        </authorList>
    </citation>
    <scope>IDENTIFICATION</scope>
</reference>
<sequence>MRAWVRIPLRPNIFFETHKFIQIFIAFKTFLEAGNSLKAADSAIKAKEWDRALQILNVIADHEAAAKFFGKIAEHFETTGEYEQAEKYYIDAGRAKDAVEMYNKAARWADAYKLAAEFLGADQTHEMYLQKAEELEQSGRLKEAEQLYISFGEPAKAIAMYKEANRTDEMMKLVEKYHGDRVEETHKRLAEELEEKGDLQGAEEQYLLGGDWKSAVNMYKEAGQWAEAYRIAKAHGGDRVPQHIAYHWAKSLGGDSAVKLLQRHGLLNEAIDLGVEKGEFEFMFM</sequence>
<dbReference type="PANTHER" id="PTHR15722:SF2">
    <property type="entry name" value="INTRAFLAGELLAR TRANSPORT PROTEIN 172 HOMOLOG"/>
    <property type="match status" value="1"/>
</dbReference>
<dbReference type="AlphaFoldDB" id="A0A914PVS1"/>
<evidence type="ECO:0000313" key="7">
    <source>
        <dbReference type="WBParaSite" id="PDA_v2.g2286.t1"/>
    </source>
</evidence>
<dbReference type="Proteomes" id="UP000887578">
    <property type="component" value="Unplaced"/>
</dbReference>
<keyword evidence="4" id="KW-0969">Cilium</keyword>
<evidence type="ECO:0000256" key="3">
    <source>
        <dbReference type="ARBA" id="ARBA00022737"/>
    </source>
</evidence>
<dbReference type="GO" id="GO:0030992">
    <property type="term" value="C:intraciliary transport particle B"/>
    <property type="evidence" value="ECO:0007669"/>
    <property type="project" value="TreeGrafter"/>
</dbReference>
<dbReference type="GO" id="GO:0036064">
    <property type="term" value="C:ciliary basal body"/>
    <property type="evidence" value="ECO:0007669"/>
    <property type="project" value="TreeGrafter"/>
</dbReference>
<dbReference type="GO" id="GO:0042073">
    <property type="term" value="P:intraciliary transport"/>
    <property type="evidence" value="ECO:0007669"/>
    <property type="project" value="TreeGrafter"/>
</dbReference>
<keyword evidence="6" id="KW-1185">Reference proteome</keyword>
<organism evidence="6 7">
    <name type="scientific">Panagrolaimus davidi</name>
    <dbReference type="NCBI Taxonomy" id="227884"/>
    <lineage>
        <taxon>Eukaryota</taxon>
        <taxon>Metazoa</taxon>
        <taxon>Ecdysozoa</taxon>
        <taxon>Nematoda</taxon>
        <taxon>Chromadorea</taxon>
        <taxon>Rhabditida</taxon>
        <taxon>Tylenchina</taxon>
        <taxon>Panagrolaimomorpha</taxon>
        <taxon>Panagrolaimoidea</taxon>
        <taxon>Panagrolaimidae</taxon>
        <taxon>Panagrolaimus</taxon>
    </lineage>
</organism>
<comment type="subcellular location">
    <subcellularLocation>
        <location evidence="1">Cell projection</location>
        <location evidence="1">Cilium</location>
    </subcellularLocation>
</comment>
<proteinExistence type="predicted"/>